<dbReference type="InterPro" id="IPR007197">
    <property type="entry name" value="rSAM"/>
</dbReference>
<sequence>MRAFIQANYTPYEGDAAFLAGPTDRTLAVWQAVAALFPEERRKGVLDVDTATPSTITSHAPGYIAELAAAYDRMLGWLAATYVSALNVIHYMHDKYAYERIEMALHDHPVHRTMACGIGGLSVAADSLSAVRHARVHVVRGATGIAVDHQVHGDYPAYGNDDDRADGIAVDLVRSFMAKVRRHSTYRTAEHTQSVLDLAGGGVVTGGEPLLQSAFTAEVLHRCKELGLHTALDTSGALGPRADDALLADTDLVLLDIKSFDAAVYRRLTGGHLAPTLDFATRLNRLGVPARIRYVLVPGRTDEPAAIDSLAGFLTKLDNIDRVDVLPFHKLGAPKYGTLGTPFPLRDNPVPDGALVDRVRDQFRAHGLRAL</sequence>
<dbReference type="InterPro" id="IPR050244">
    <property type="entry name" value="Auton_GlycylRad_Cofactor"/>
</dbReference>
<keyword evidence="2" id="KW-0808">Transferase</keyword>
<dbReference type="SUPFAM" id="SSF102114">
    <property type="entry name" value="Radical SAM enzymes"/>
    <property type="match status" value="1"/>
</dbReference>
<dbReference type="Gene3D" id="3.80.30.10">
    <property type="entry name" value="pyruvate-formate lyase- activating enzyme"/>
    <property type="match status" value="1"/>
</dbReference>
<dbReference type="Gene3D" id="3.20.70.20">
    <property type="match status" value="2"/>
</dbReference>
<dbReference type="Proteomes" id="UP000199063">
    <property type="component" value="Unassembled WGS sequence"/>
</dbReference>
<dbReference type="GO" id="GO:0051536">
    <property type="term" value="F:iron-sulfur cluster binding"/>
    <property type="evidence" value="ECO:0007669"/>
    <property type="project" value="InterPro"/>
</dbReference>
<dbReference type="Pfam" id="PF04055">
    <property type="entry name" value="Radical_SAM"/>
    <property type="match status" value="1"/>
</dbReference>
<dbReference type="GO" id="GO:0005829">
    <property type="term" value="C:cytosol"/>
    <property type="evidence" value="ECO:0007669"/>
    <property type="project" value="TreeGrafter"/>
</dbReference>
<evidence type="ECO:0000313" key="2">
    <source>
        <dbReference type="EMBL" id="SDL74679.1"/>
    </source>
</evidence>
<evidence type="ECO:0000259" key="1">
    <source>
        <dbReference type="PROSITE" id="PS51554"/>
    </source>
</evidence>
<dbReference type="STRING" id="1196353.SAMN05444921_101143"/>
<keyword evidence="3" id="KW-1185">Reference proteome</keyword>
<protein>
    <submittedName>
        <fullName evidence="2">Formate acetyltransferase 1</fullName>
    </submittedName>
</protein>
<dbReference type="PANTHER" id="PTHR30191:SF0">
    <property type="entry name" value="FORMATE ACETYLTRANSFERASE 1"/>
    <property type="match status" value="1"/>
</dbReference>
<proteinExistence type="predicted"/>
<dbReference type="AlphaFoldDB" id="A0A1G9MKD8"/>
<dbReference type="EMBL" id="FNHI01000001">
    <property type="protein sequence ID" value="SDL74679.1"/>
    <property type="molecule type" value="Genomic_DNA"/>
</dbReference>
<gene>
    <name evidence="2" type="ORF">SAMN05444921_101143</name>
</gene>
<dbReference type="InterPro" id="IPR058240">
    <property type="entry name" value="rSAM_sf"/>
</dbReference>
<dbReference type="InterPro" id="IPR004184">
    <property type="entry name" value="PFL_dom"/>
</dbReference>
<dbReference type="GO" id="GO:0008861">
    <property type="term" value="F:formate C-acetyltransferase activity"/>
    <property type="evidence" value="ECO:0007669"/>
    <property type="project" value="TreeGrafter"/>
</dbReference>
<dbReference type="Pfam" id="PF02901">
    <property type="entry name" value="PFL-like"/>
    <property type="match status" value="1"/>
</dbReference>
<accession>A0A1G9MKD8</accession>
<evidence type="ECO:0000313" key="3">
    <source>
        <dbReference type="Proteomes" id="UP000199063"/>
    </source>
</evidence>
<dbReference type="PANTHER" id="PTHR30191">
    <property type="entry name" value="FORMATE ACETYLTRANSFERASE"/>
    <property type="match status" value="1"/>
</dbReference>
<reference evidence="3" key="1">
    <citation type="submission" date="2016-10" db="EMBL/GenBank/DDBJ databases">
        <authorList>
            <person name="Varghese N."/>
            <person name="Submissions S."/>
        </authorList>
    </citation>
    <scope>NUCLEOTIDE SEQUENCE [LARGE SCALE GENOMIC DNA]</scope>
    <source>
        <strain evidence="3">CGMCC 4.7042</strain>
    </source>
</reference>
<dbReference type="SUPFAM" id="SSF51998">
    <property type="entry name" value="PFL-like glycyl radical enzymes"/>
    <property type="match status" value="2"/>
</dbReference>
<name>A0A1G9MKD8_9ACTN</name>
<dbReference type="PROSITE" id="PS51554">
    <property type="entry name" value="PFL"/>
    <property type="match status" value="1"/>
</dbReference>
<organism evidence="2 3">
    <name type="scientific">Streptomyces wuyuanensis</name>
    <dbReference type="NCBI Taxonomy" id="1196353"/>
    <lineage>
        <taxon>Bacteria</taxon>
        <taxon>Bacillati</taxon>
        <taxon>Actinomycetota</taxon>
        <taxon>Actinomycetes</taxon>
        <taxon>Kitasatosporales</taxon>
        <taxon>Streptomycetaceae</taxon>
        <taxon>Streptomyces</taxon>
    </lineage>
</organism>
<feature type="domain" description="PFL" evidence="1">
    <location>
        <begin position="1"/>
        <end position="222"/>
    </location>
</feature>